<sequence>MFAGLPLQGYYDEVRICRDCSPISIPISSLKQGTRVLVYGILIGRVVQLYSDAVLSANRIKNAIRQHLAYLVYRTRLNFSTWNMLEAMQEQRTMQMMRFVKKSMSINELHSMMPLLGRRNTLDGVVLEKERVKALLTHYRGVRVLFPLRLITVKRLINQFRNGILLHPVFHESPMNAIDIPPGVRMVVVGDLHGQLEDLLTIMEKNDVPSSKTWYLFNGDFVDRGAHGVEIMLLLLAFKLMYPAFVFLNRGNHEERMINEIFGFQAEVYAKYGNGWSGLGSSANYSAPKLFQLFETVFNLFPVFALVNRCIFVVHGGLSSHKNVTIEELLQLDHRGEPTQGTSRVDELLTHLLWSDPCEEEGWKPSSRGAGVEFGPDITKAFCKRNGISLIIRSHECREEGFDIVHDGLLLTVFSASNYCGSQTNKGAYVLLERGDNNAIPASPAGRNEWREKARRLEQQTLESLLQIICENQNALLFSFQQADTTRCGRRRL</sequence>
<dbReference type="VEuPathDB" id="FungiDB:PITG_10401"/>
<dbReference type="InterPro" id="IPR004843">
    <property type="entry name" value="Calcineurin-like_PHP"/>
</dbReference>
<dbReference type="InterPro" id="IPR029052">
    <property type="entry name" value="Metallo-depent_PP-like"/>
</dbReference>
<evidence type="ECO:0000256" key="4">
    <source>
        <dbReference type="RuleBase" id="RU004273"/>
    </source>
</evidence>
<dbReference type="RefSeq" id="XP_002902202.1">
    <property type="nucleotide sequence ID" value="XM_002902156.1"/>
</dbReference>
<keyword evidence="2" id="KW-0479">Metal-binding</keyword>
<dbReference type="InParanoid" id="D0NF85"/>
<evidence type="ECO:0000313" key="6">
    <source>
        <dbReference type="EMBL" id="EEY56874.1"/>
    </source>
</evidence>
<dbReference type="SMART" id="SM00156">
    <property type="entry name" value="PP2Ac"/>
    <property type="match status" value="1"/>
</dbReference>
<dbReference type="SUPFAM" id="SSF56300">
    <property type="entry name" value="Metallo-dependent phosphatases"/>
    <property type="match status" value="1"/>
</dbReference>
<dbReference type="InterPro" id="IPR051134">
    <property type="entry name" value="PPP_phosphatase"/>
</dbReference>
<dbReference type="HOGENOM" id="CLU_553768_0_0_1"/>
<dbReference type="OMA" id="ICENQNA"/>
<reference evidence="7" key="1">
    <citation type="journal article" date="2009" name="Nature">
        <title>Genome sequence and analysis of the Irish potato famine pathogen Phytophthora infestans.</title>
        <authorList>
            <consortium name="The Broad Institute Genome Sequencing Platform"/>
            <person name="Haas B.J."/>
            <person name="Kamoun S."/>
            <person name="Zody M.C."/>
            <person name="Jiang R.H."/>
            <person name="Handsaker R.E."/>
            <person name="Cano L.M."/>
            <person name="Grabherr M."/>
            <person name="Kodira C.D."/>
            <person name="Raffaele S."/>
            <person name="Torto-Alalibo T."/>
            <person name="Bozkurt T.O."/>
            <person name="Ah-Fong A.M."/>
            <person name="Alvarado L."/>
            <person name="Anderson V.L."/>
            <person name="Armstrong M.R."/>
            <person name="Avrova A."/>
            <person name="Baxter L."/>
            <person name="Beynon J."/>
            <person name="Boevink P.C."/>
            <person name="Bollmann S.R."/>
            <person name="Bos J.I."/>
            <person name="Bulone V."/>
            <person name="Cai G."/>
            <person name="Cakir C."/>
            <person name="Carrington J.C."/>
            <person name="Chawner M."/>
            <person name="Conti L."/>
            <person name="Costanzo S."/>
            <person name="Ewan R."/>
            <person name="Fahlgren N."/>
            <person name="Fischbach M.A."/>
            <person name="Fugelstad J."/>
            <person name="Gilroy E.M."/>
            <person name="Gnerre S."/>
            <person name="Green P.J."/>
            <person name="Grenville-Briggs L.J."/>
            <person name="Griffith J."/>
            <person name="Grunwald N.J."/>
            <person name="Horn K."/>
            <person name="Horner N.R."/>
            <person name="Hu C.H."/>
            <person name="Huitema E."/>
            <person name="Jeong D.H."/>
            <person name="Jones A.M."/>
            <person name="Jones J.D."/>
            <person name="Jones R.W."/>
            <person name="Karlsson E.K."/>
            <person name="Kunjeti S.G."/>
            <person name="Lamour K."/>
            <person name="Liu Z."/>
            <person name="Ma L."/>
            <person name="Maclean D."/>
            <person name="Chibucos M.C."/>
            <person name="McDonald H."/>
            <person name="McWalters J."/>
            <person name="Meijer H.J."/>
            <person name="Morgan W."/>
            <person name="Morris P.F."/>
            <person name="Munro C.A."/>
            <person name="O'Neill K."/>
            <person name="Ospina-Giraldo M."/>
            <person name="Pinzon A."/>
            <person name="Pritchard L."/>
            <person name="Ramsahoye B."/>
            <person name="Ren Q."/>
            <person name="Restrepo S."/>
            <person name="Roy S."/>
            <person name="Sadanandom A."/>
            <person name="Savidor A."/>
            <person name="Schornack S."/>
            <person name="Schwartz D.C."/>
            <person name="Schumann U.D."/>
            <person name="Schwessinger B."/>
            <person name="Seyer L."/>
            <person name="Sharpe T."/>
            <person name="Silvar C."/>
            <person name="Song J."/>
            <person name="Studholme D.J."/>
            <person name="Sykes S."/>
            <person name="Thines M."/>
            <person name="van de Vondervoort P.J."/>
            <person name="Phuntumart V."/>
            <person name="Wawra S."/>
            <person name="Weide R."/>
            <person name="Win J."/>
            <person name="Young C."/>
            <person name="Zhou S."/>
            <person name="Fry W."/>
            <person name="Meyers B.C."/>
            <person name="van West P."/>
            <person name="Ristaino J."/>
            <person name="Govers F."/>
            <person name="Birch P.R."/>
            <person name="Whisson S.C."/>
            <person name="Judelson H.S."/>
            <person name="Nusbaum C."/>
        </authorList>
    </citation>
    <scope>NUCLEOTIDE SEQUENCE [LARGE SCALE GENOMIC DNA]</scope>
    <source>
        <strain evidence="7">T30-4</strain>
    </source>
</reference>
<dbReference type="PANTHER" id="PTHR45668">
    <property type="entry name" value="SERINE/THREONINE-PROTEIN PHOSPHATASE 5-RELATED"/>
    <property type="match status" value="1"/>
</dbReference>
<dbReference type="PANTHER" id="PTHR45668:SF5">
    <property type="entry name" value="SERINE_THREONINE-PROTEIN PHOSPHATASE 5"/>
    <property type="match status" value="1"/>
</dbReference>
<name>D0NF85_PHYIT</name>
<dbReference type="STRING" id="403677.D0NF85"/>
<comment type="cofactor">
    <cofactor evidence="1">
        <name>Mn(2+)</name>
        <dbReference type="ChEBI" id="CHEBI:29035"/>
    </cofactor>
</comment>
<dbReference type="Pfam" id="PF00149">
    <property type="entry name" value="Metallophos"/>
    <property type="match status" value="1"/>
</dbReference>
<dbReference type="KEGG" id="pif:PITG_10401"/>
<feature type="domain" description="Serine/threonine specific protein phosphatases" evidence="5">
    <location>
        <begin position="249"/>
        <end position="254"/>
    </location>
</feature>
<dbReference type="eggNOG" id="KOG0376">
    <property type="taxonomic scope" value="Eukaryota"/>
</dbReference>
<dbReference type="GeneID" id="9474099"/>
<evidence type="ECO:0000259" key="5">
    <source>
        <dbReference type="PROSITE" id="PS00125"/>
    </source>
</evidence>
<dbReference type="GO" id="GO:0004722">
    <property type="term" value="F:protein serine/threonine phosphatase activity"/>
    <property type="evidence" value="ECO:0007669"/>
    <property type="project" value="UniProtKB-EC"/>
</dbReference>
<dbReference type="EMBL" id="DS028135">
    <property type="protein sequence ID" value="EEY56874.1"/>
    <property type="molecule type" value="Genomic_DNA"/>
</dbReference>
<comment type="similarity">
    <text evidence="4">Belongs to the PPP phosphatase family.</text>
</comment>
<evidence type="ECO:0000313" key="7">
    <source>
        <dbReference type="Proteomes" id="UP000006643"/>
    </source>
</evidence>
<dbReference type="OrthoDB" id="442428at2759"/>
<evidence type="ECO:0000256" key="2">
    <source>
        <dbReference type="ARBA" id="ARBA00022723"/>
    </source>
</evidence>
<gene>
    <name evidence="6" type="ORF">PITG_10401</name>
</gene>
<keyword evidence="7" id="KW-1185">Reference proteome</keyword>
<dbReference type="PRINTS" id="PR00114">
    <property type="entry name" value="STPHPHTASE"/>
</dbReference>
<accession>D0NF85</accession>
<proteinExistence type="inferred from homology"/>
<dbReference type="AlphaFoldDB" id="D0NF85"/>
<evidence type="ECO:0000256" key="3">
    <source>
        <dbReference type="ARBA" id="ARBA00023211"/>
    </source>
</evidence>
<evidence type="ECO:0000256" key="1">
    <source>
        <dbReference type="ARBA" id="ARBA00001936"/>
    </source>
</evidence>
<keyword evidence="4" id="KW-0378">Hydrolase</keyword>
<dbReference type="InterPro" id="IPR006186">
    <property type="entry name" value="Ser/Thr-sp_prot-phosphatase"/>
</dbReference>
<dbReference type="EC" id="3.1.3.16" evidence="4"/>
<organism evidence="6 7">
    <name type="scientific">Phytophthora infestans (strain T30-4)</name>
    <name type="common">Potato late blight agent</name>
    <dbReference type="NCBI Taxonomy" id="403677"/>
    <lineage>
        <taxon>Eukaryota</taxon>
        <taxon>Sar</taxon>
        <taxon>Stramenopiles</taxon>
        <taxon>Oomycota</taxon>
        <taxon>Peronosporomycetes</taxon>
        <taxon>Peronosporales</taxon>
        <taxon>Peronosporaceae</taxon>
        <taxon>Phytophthora</taxon>
    </lineage>
</organism>
<comment type="catalytic activity">
    <reaction evidence="4">
        <text>O-phospho-L-threonyl-[protein] + H2O = L-threonyl-[protein] + phosphate</text>
        <dbReference type="Rhea" id="RHEA:47004"/>
        <dbReference type="Rhea" id="RHEA-COMP:11060"/>
        <dbReference type="Rhea" id="RHEA-COMP:11605"/>
        <dbReference type="ChEBI" id="CHEBI:15377"/>
        <dbReference type="ChEBI" id="CHEBI:30013"/>
        <dbReference type="ChEBI" id="CHEBI:43474"/>
        <dbReference type="ChEBI" id="CHEBI:61977"/>
        <dbReference type="EC" id="3.1.3.16"/>
    </reaction>
</comment>
<dbReference type="GO" id="GO:0046872">
    <property type="term" value="F:metal ion binding"/>
    <property type="evidence" value="ECO:0007669"/>
    <property type="project" value="UniProtKB-KW"/>
</dbReference>
<dbReference type="Gene3D" id="3.60.21.10">
    <property type="match status" value="1"/>
</dbReference>
<protein>
    <recommendedName>
        <fullName evidence="4">Serine/threonine-protein phosphatase</fullName>
        <ecNumber evidence="4">3.1.3.16</ecNumber>
    </recommendedName>
</protein>
<dbReference type="PROSITE" id="PS00125">
    <property type="entry name" value="SER_THR_PHOSPHATASE"/>
    <property type="match status" value="1"/>
</dbReference>
<keyword evidence="3" id="KW-0464">Manganese</keyword>
<dbReference type="Proteomes" id="UP000006643">
    <property type="component" value="Unassembled WGS sequence"/>
</dbReference>